<dbReference type="EMBL" id="BPVZ01000048">
    <property type="protein sequence ID" value="GKV17600.1"/>
    <property type="molecule type" value="Genomic_DNA"/>
</dbReference>
<evidence type="ECO:0000313" key="1">
    <source>
        <dbReference type="EMBL" id="GKV17600.1"/>
    </source>
</evidence>
<sequence>MVICLCNLGNLKEARLHVDRLLLMDSIPTKTASIALLE</sequence>
<dbReference type="Proteomes" id="UP001054252">
    <property type="component" value="Unassembled WGS sequence"/>
</dbReference>
<protein>
    <submittedName>
        <fullName evidence="1">Uncharacterized protein</fullName>
    </submittedName>
</protein>
<name>A0AAV5JZL8_9ROSI</name>
<organism evidence="1 2">
    <name type="scientific">Rubroshorea leprosula</name>
    <dbReference type="NCBI Taxonomy" id="152421"/>
    <lineage>
        <taxon>Eukaryota</taxon>
        <taxon>Viridiplantae</taxon>
        <taxon>Streptophyta</taxon>
        <taxon>Embryophyta</taxon>
        <taxon>Tracheophyta</taxon>
        <taxon>Spermatophyta</taxon>
        <taxon>Magnoliopsida</taxon>
        <taxon>eudicotyledons</taxon>
        <taxon>Gunneridae</taxon>
        <taxon>Pentapetalae</taxon>
        <taxon>rosids</taxon>
        <taxon>malvids</taxon>
        <taxon>Malvales</taxon>
        <taxon>Dipterocarpaceae</taxon>
        <taxon>Rubroshorea</taxon>
    </lineage>
</organism>
<keyword evidence="2" id="KW-1185">Reference proteome</keyword>
<evidence type="ECO:0000313" key="2">
    <source>
        <dbReference type="Proteomes" id="UP001054252"/>
    </source>
</evidence>
<dbReference type="AlphaFoldDB" id="A0AAV5JZL8"/>
<comment type="caution">
    <text evidence="1">The sequence shown here is derived from an EMBL/GenBank/DDBJ whole genome shotgun (WGS) entry which is preliminary data.</text>
</comment>
<gene>
    <name evidence="1" type="ORF">SLEP1_g28080</name>
</gene>
<proteinExistence type="predicted"/>
<reference evidence="1 2" key="1">
    <citation type="journal article" date="2021" name="Commun. Biol.">
        <title>The genome of Shorea leprosula (Dipterocarpaceae) highlights the ecological relevance of drought in aseasonal tropical rainforests.</title>
        <authorList>
            <person name="Ng K.K.S."/>
            <person name="Kobayashi M.J."/>
            <person name="Fawcett J.A."/>
            <person name="Hatakeyama M."/>
            <person name="Paape T."/>
            <person name="Ng C.H."/>
            <person name="Ang C.C."/>
            <person name="Tnah L.H."/>
            <person name="Lee C.T."/>
            <person name="Nishiyama T."/>
            <person name="Sese J."/>
            <person name="O'Brien M.J."/>
            <person name="Copetti D."/>
            <person name="Mohd Noor M.I."/>
            <person name="Ong R.C."/>
            <person name="Putra M."/>
            <person name="Sireger I.Z."/>
            <person name="Indrioko S."/>
            <person name="Kosugi Y."/>
            <person name="Izuno A."/>
            <person name="Isagi Y."/>
            <person name="Lee S.L."/>
            <person name="Shimizu K.K."/>
        </authorList>
    </citation>
    <scope>NUCLEOTIDE SEQUENCE [LARGE SCALE GENOMIC DNA]</scope>
    <source>
        <strain evidence="1">214</strain>
    </source>
</reference>
<accession>A0AAV5JZL8</accession>